<evidence type="ECO:0000313" key="2">
    <source>
        <dbReference type="Proteomes" id="UP001341444"/>
    </source>
</evidence>
<dbReference type="InterPro" id="IPR036388">
    <property type="entry name" value="WH-like_DNA-bd_sf"/>
</dbReference>
<dbReference type="InterPro" id="IPR036390">
    <property type="entry name" value="WH_DNA-bd_sf"/>
</dbReference>
<reference evidence="1 2" key="1">
    <citation type="submission" date="2023-03" db="EMBL/GenBank/DDBJ databases">
        <title>Bacillus Genome Sequencing.</title>
        <authorList>
            <person name="Dunlap C."/>
        </authorList>
    </citation>
    <scope>NUCLEOTIDE SEQUENCE [LARGE SCALE GENOMIC DNA]</scope>
    <source>
        <strain evidence="1 2">B-23453</strain>
    </source>
</reference>
<evidence type="ECO:0000313" key="1">
    <source>
        <dbReference type="EMBL" id="MED1205722.1"/>
    </source>
</evidence>
<organism evidence="1 2">
    <name type="scientific">Heyndrickxia acidicola</name>
    <dbReference type="NCBI Taxonomy" id="209389"/>
    <lineage>
        <taxon>Bacteria</taxon>
        <taxon>Bacillati</taxon>
        <taxon>Bacillota</taxon>
        <taxon>Bacilli</taxon>
        <taxon>Bacillales</taxon>
        <taxon>Bacillaceae</taxon>
        <taxon>Heyndrickxia</taxon>
    </lineage>
</organism>
<dbReference type="PIRSF" id="PIRSF021424">
    <property type="entry name" value="RTP"/>
    <property type="match status" value="1"/>
</dbReference>
<name>A0ABU6MM10_9BACI</name>
<protein>
    <submittedName>
        <fullName evidence="1">Helix-turn-helix transcriptional regulator</fullName>
    </submittedName>
</protein>
<dbReference type="Proteomes" id="UP001341444">
    <property type="component" value="Unassembled WGS sequence"/>
</dbReference>
<dbReference type="Gene3D" id="1.10.10.10">
    <property type="entry name" value="Winged helix-like DNA-binding domain superfamily/Winged helix DNA-binding domain"/>
    <property type="match status" value="1"/>
</dbReference>
<dbReference type="RefSeq" id="WP_066264211.1">
    <property type="nucleotide sequence ID" value="NZ_JARMAB010000040.1"/>
</dbReference>
<dbReference type="EMBL" id="JARMAB010000040">
    <property type="protein sequence ID" value="MED1205722.1"/>
    <property type="molecule type" value="Genomic_DNA"/>
</dbReference>
<dbReference type="SUPFAM" id="SSF46785">
    <property type="entry name" value="Winged helix' DNA-binding domain"/>
    <property type="match status" value="1"/>
</dbReference>
<accession>A0ABU6MM10</accession>
<keyword evidence="2" id="KW-1185">Reference proteome</keyword>
<gene>
    <name evidence="1" type="ORF">P4T90_22050</name>
</gene>
<proteinExistence type="predicted"/>
<dbReference type="InterPro" id="IPR003432">
    <property type="entry name" value="RTP"/>
</dbReference>
<comment type="caution">
    <text evidence="1">The sequence shown here is derived from an EMBL/GenBank/DDBJ whole genome shotgun (WGS) entry which is preliminary data.</text>
</comment>
<sequence>MPKEYENRGFLLKQRAFLKLYLLNNIPKQKGYGLKLLEELREDFKQYGYSPTHSELYKVLHELTREGIVRREKKLLGEPGVDFQEIIIYHLTDKGQQEKELYKKQMKAELDRCLGLLNKAVRDNYGPLLN</sequence>
<dbReference type="Pfam" id="PF02334">
    <property type="entry name" value="RTP"/>
    <property type="match status" value="1"/>
</dbReference>